<accession>A0A7J6S2D8</accession>
<evidence type="ECO:0000256" key="1">
    <source>
        <dbReference type="SAM" id="MobiDB-lite"/>
    </source>
</evidence>
<protein>
    <submittedName>
        <fullName evidence="2">Uncharacterized protein</fullName>
    </submittedName>
</protein>
<comment type="caution">
    <text evidence="2">The sequence shown here is derived from an EMBL/GenBank/DDBJ whole genome shotgun (WGS) entry which is preliminary data.</text>
</comment>
<feature type="region of interest" description="Disordered" evidence="1">
    <location>
        <begin position="44"/>
        <end position="103"/>
    </location>
</feature>
<name>A0A7J6S2D8_PEROL</name>
<reference evidence="2 3" key="1">
    <citation type="submission" date="2020-04" db="EMBL/GenBank/DDBJ databases">
        <title>Perkinsus olseni comparative genomics.</title>
        <authorList>
            <person name="Bogema D.R."/>
        </authorList>
    </citation>
    <scope>NUCLEOTIDE SEQUENCE [LARGE SCALE GENOMIC DNA]</scope>
    <source>
        <strain evidence="2">ATCC PRA-205</strain>
    </source>
</reference>
<feature type="non-terminal residue" evidence="2">
    <location>
        <position position="132"/>
    </location>
</feature>
<feature type="compositionally biased region" description="Basic and acidic residues" evidence="1">
    <location>
        <begin position="67"/>
        <end position="84"/>
    </location>
</feature>
<feature type="compositionally biased region" description="Acidic residues" evidence="1">
    <location>
        <begin position="92"/>
        <end position="103"/>
    </location>
</feature>
<sequence length="132" mass="14681">QNKDLVRVLKEREISMDELMGVCQRLMDQQAKWVNIHLERNTVVLNPRKPASDSRAPLALPAAPHVPESEKSEKRPAFAPKPREVSTGQDSGSDDDSSGVDVADLDNSELDVLMSYLDDKLTMLRKIGQEIG</sequence>
<dbReference type="Proteomes" id="UP000574390">
    <property type="component" value="Unassembled WGS sequence"/>
</dbReference>
<dbReference type="EMBL" id="JABANM010017844">
    <property type="protein sequence ID" value="KAF4727089.1"/>
    <property type="molecule type" value="Genomic_DNA"/>
</dbReference>
<evidence type="ECO:0000313" key="3">
    <source>
        <dbReference type="Proteomes" id="UP000574390"/>
    </source>
</evidence>
<organism evidence="2 3">
    <name type="scientific">Perkinsus olseni</name>
    <name type="common">Perkinsus atlanticus</name>
    <dbReference type="NCBI Taxonomy" id="32597"/>
    <lineage>
        <taxon>Eukaryota</taxon>
        <taxon>Sar</taxon>
        <taxon>Alveolata</taxon>
        <taxon>Perkinsozoa</taxon>
        <taxon>Perkinsea</taxon>
        <taxon>Perkinsida</taxon>
        <taxon>Perkinsidae</taxon>
        <taxon>Perkinsus</taxon>
    </lineage>
</organism>
<evidence type="ECO:0000313" key="2">
    <source>
        <dbReference type="EMBL" id="KAF4727089.1"/>
    </source>
</evidence>
<feature type="non-terminal residue" evidence="2">
    <location>
        <position position="1"/>
    </location>
</feature>
<gene>
    <name evidence="2" type="ORF">FOZ62_021049</name>
</gene>
<proteinExistence type="predicted"/>
<dbReference type="AlphaFoldDB" id="A0A7J6S2D8"/>